<dbReference type="RefSeq" id="WP_161142471.1">
    <property type="nucleotide sequence ID" value="NZ_SPKJ01000127.1"/>
</dbReference>
<protein>
    <submittedName>
        <fullName evidence="7">Nitrate transporter</fullName>
    </submittedName>
</protein>
<accession>A0A964T7W4</accession>
<dbReference type="InterPro" id="IPR044527">
    <property type="entry name" value="NrtA/CpmA_ABC-bd_dom"/>
</dbReference>
<dbReference type="Gene3D" id="3.40.190.10">
    <property type="entry name" value="Periplasmic binding protein-like II"/>
    <property type="match status" value="2"/>
</dbReference>
<dbReference type="OrthoDB" id="570524at2"/>
<dbReference type="GO" id="GO:0012505">
    <property type="term" value="C:endomembrane system"/>
    <property type="evidence" value="ECO:0007669"/>
    <property type="project" value="UniProtKB-SubCell"/>
</dbReference>
<evidence type="ECO:0000313" key="8">
    <source>
        <dbReference type="Proteomes" id="UP000773614"/>
    </source>
</evidence>
<dbReference type="AlphaFoldDB" id="A0A964T7W4"/>
<keyword evidence="5" id="KW-0472">Membrane</keyword>
<name>A0A964T7W4_9HYPH</name>
<evidence type="ECO:0000313" key="7">
    <source>
        <dbReference type="EMBL" id="MYZ50143.1"/>
    </source>
</evidence>
<comment type="subcellular location">
    <subcellularLocation>
        <location evidence="1">Endomembrane system</location>
    </subcellularLocation>
</comment>
<dbReference type="Pfam" id="PF13379">
    <property type="entry name" value="NMT1_2"/>
    <property type="match status" value="1"/>
</dbReference>
<sequence length="434" mass="46228">MRPAVDARATADIRPGGGGREGEGREGTTVTIGFIPLLDCAILVAAAEKGFAEAEGLALALVRETSWANIRDRVALGHFDAAHMLAPLPIASTLGAGGHINAPMIAPFSLGLGGNAITLSEPLFAELEAEGATLADGPAAMAEGLAALVARRRHSGAAPLTLAMVHPFSGHNYELRYWLAAAGIDPDEDVRLVVLPPPFMVDALAEGQVDGFCVGEPWNSLAVARGVGAIVTTKSALWRQGPDKVLGLRRRYAEEHPDRLAALLRALHRAAAWAGDPGNHEALARLLATPAYLGGSAETLLRALGGRIVRRHGQARDFVPDFLVLHDHAANFPWQSHALWFYSQMVRWRQIRFDPADAETARMVYRPDLYRAALGPLGADLPNASAKVEGALRHPTPVASRSGRMILGPDGFFDGRLFDPDDLEGYLLGLGVPV</sequence>
<feature type="region of interest" description="Disordered" evidence="6">
    <location>
        <begin position="1"/>
        <end position="25"/>
    </location>
</feature>
<dbReference type="CDD" id="cd13553">
    <property type="entry name" value="PBP2_NrtA_CpmA_like"/>
    <property type="match status" value="1"/>
</dbReference>
<reference evidence="7" key="1">
    <citation type="submission" date="2019-03" db="EMBL/GenBank/DDBJ databases">
        <title>Afifella sp. nov., isolated from activated sludge.</title>
        <authorList>
            <person name="Li Q."/>
            <person name="Liu Y."/>
        </authorList>
    </citation>
    <scope>NUCLEOTIDE SEQUENCE</scope>
    <source>
        <strain evidence="7">L72</strain>
    </source>
</reference>
<evidence type="ECO:0000256" key="2">
    <source>
        <dbReference type="ARBA" id="ARBA00022448"/>
    </source>
</evidence>
<dbReference type="Proteomes" id="UP000773614">
    <property type="component" value="Unassembled WGS sequence"/>
</dbReference>
<dbReference type="PANTHER" id="PTHR30024">
    <property type="entry name" value="ALIPHATIC SULFONATES-BINDING PROTEIN-RELATED"/>
    <property type="match status" value="1"/>
</dbReference>
<dbReference type="SUPFAM" id="SSF53850">
    <property type="entry name" value="Periplasmic binding protein-like II"/>
    <property type="match status" value="1"/>
</dbReference>
<keyword evidence="3" id="KW-1003">Cell membrane</keyword>
<keyword evidence="8" id="KW-1185">Reference proteome</keyword>
<dbReference type="PANTHER" id="PTHR30024:SF43">
    <property type="entry name" value="BLL4572 PROTEIN"/>
    <property type="match status" value="1"/>
</dbReference>
<dbReference type="EMBL" id="SPKJ01000127">
    <property type="protein sequence ID" value="MYZ50143.1"/>
    <property type="molecule type" value="Genomic_DNA"/>
</dbReference>
<organism evidence="7 8">
    <name type="scientific">Propylenella binzhouense</name>
    <dbReference type="NCBI Taxonomy" id="2555902"/>
    <lineage>
        <taxon>Bacteria</taxon>
        <taxon>Pseudomonadati</taxon>
        <taxon>Pseudomonadota</taxon>
        <taxon>Alphaproteobacteria</taxon>
        <taxon>Hyphomicrobiales</taxon>
        <taxon>Propylenellaceae</taxon>
        <taxon>Propylenella</taxon>
    </lineage>
</organism>
<comment type="caution">
    <text evidence="7">The sequence shown here is derived from an EMBL/GenBank/DDBJ whole genome shotgun (WGS) entry which is preliminary data.</text>
</comment>
<proteinExistence type="predicted"/>
<gene>
    <name evidence="7" type="ORF">E4O86_20770</name>
</gene>
<evidence type="ECO:0000256" key="1">
    <source>
        <dbReference type="ARBA" id="ARBA00004308"/>
    </source>
</evidence>
<evidence type="ECO:0000256" key="4">
    <source>
        <dbReference type="ARBA" id="ARBA00022519"/>
    </source>
</evidence>
<keyword evidence="4" id="KW-0997">Cell inner membrane</keyword>
<evidence type="ECO:0000256" key="6">
    <source>
        <dbReference type="SAM" id="MobiDB-lite"/>
    </source>
</evidence>
<evidence type="ECO:0000256" key="5">
    <source>
        <dbReference type="ARBA" id="ARBA00023136"/>
    </source>
</evidence>
<keyword evidence="2" id="KW-0813">Transport</keyword>
<evidence type="ECO:0000256" key="3">
    <source>
        <dbReference type="ARBA" id="ARBA00022475"/>
    </source>
</evidence>